<dbReference type="Proteomes" id="UP001396334">
    <property type="component" value="Unassembled WGS sequence"/>
</dbReference>
<reference evidence="5 6" key="1">
    <citation type="journal article" date="2024" name="G3 (Bethesda)">
        <title>Genome assembly of Hibiscus sabdariffa L. provides insights into metabolisms of medicinal natural products.</title>
        <authorList>
            <person name="Kim T."/>
        </authorList>
    </citation>
    <scope>NUCLEOTIDE SEQUENCE [LARGE SCALE GENOMIC DNA]</scope>
    <source>
        <strain evidence="5">TK-2024</strain>
        <tissue evidence="5">Old leaves</tissue>
    </source>
</reference>
<dbReference type="InterPro" id="IPR038538">
    <property type="entry name" value="MTERF_sf"/>
</dbReference>
<accession>A0ABR2R937</accession>
<keyword evidence="2" id="KW-0804">Transcription</keyword>
<gene>
    <name evidence="5" type="ORF">V6N11_035861</name>
</gene>
<dbReference type="InterPro" id="IPR003690">
    <property type="entry name" value="MTERF"/>
</dbReference>
<evidence type="ECO:0000256" key="1">
    <source>
        <dbReference type="ARBA" id="ARBA00007692"/>
    </source>
</evidence>
<evidence type="ECO:0000256" key="4">
    <source>
        <dbReference type="SAM" id="SignalP"/>
    </source>
</evidence>
<feature type="chain" id="PRO_5046734544" evidence="4">
    <location>
        <begin position="20"/>
        <end position="554"/>
    </location>
</feature>
<dbReference type="SMART" id="SM00733">
    <property type="entry name" value="Mterf"/>
    <property type="match status" value="7"/>
</dbReference>
<dbReference type="PANTHER" id="PTHR13068:SF204">
    <property type="entry name" value="TRANSCRIPTION TERMINATION FACTOR FAMILY PROTEIN, PUTATIVE ISOFORM 1-RELATED"/>
    <property type="match status" value="1"/>
</dbReference>
<name>A0ABR2R937_9ROSI</name>
<dbReference type="PANTHER" id="PTHR13068">
    <property type="entry name" value="CGI-12 PROTEIN-RELATED"/>
    <property type="match status" value="1"/>
</dbReference>
<dbReference type="InterPro" id="IPR046342">
    <property type="entry name" value="CBS_dom_sf"/>
</dbReference>
<organism evidence="5 6">
    <name type="scientific">Hibiscus sabdariffa</name>
    <name type="common">roselle</name>
    <dbReference type="NCBI Taxonomy" id="183260"/>
    <lineage>
        <taxon>Eukaryota</taxon>
        <taxon>Viridiplantae</taxon>
        <taxon>Streptophyta</taxon>
        <taxon>Embryophyta</taxon>
        <taxon>Tracheophyta</taxon>
        <taxon>Spermatophyta</taxon>
        <taxon>Magnoliopsida</taxon>
        <taxon>eudicotyledons</taxon>
        <taxon>Gunneridae</taxon>
        <taxon>Pentapetalae</taxon>
        <taxon>rosids</taxon>
        <taxon>malvids</taxon>
        <taxon>Malvales</taxon>
        <taxon>Malvaceae</taxon>
        <taxon>Malvoideae</taxon>
        <taxon>Hibiscus</taxon>
    </lineage>
</organism>
<sequence>MCWFLLTVQVSCRWRVADGGWGHDERLPHRTGKYGISAVALNQAMPRISESDVRASRHRISVYLTGHTAYKLLPESGKVVALPVKQAFHILSEQKLHPIQISKKKSIFLPPKTGLSSQSLILRCLSSSSNEHSFTVSYLKNKCGLSLESALRASKYVYFETPAKPDSVLAVLESHGFSKPQITRLIKRRPVLLNADVKTTILPKLEFLISKGVSVPDLAYILSNNPTFLSSSLENQIIPSYNFLSTLLESDEKVFLAVRRYPRLMGYSPYDILLTNINTLLDIGVAGHNIASSLCSLPSTFVRNPNKFKVMVAEAKDIGLNPTKPMFLVALYAIRSLSKPTWKRKFELFKKFGWSEEEVLEAFRRYPTFVRLSEDKFMVTMDFLVNKMGFSSSVIAKRPRLLLMSMEKKIVPRGLFALDLVSKGVIRRINLQTLLETSDNVFIENFVKRHKEEAPQLLKLYHENNRLQNICSLSFTLLEDDPYHDPRKRHDDLAGVRRLVIVEAGSNHVEGNVRFLSVRVKYNADNLPKSSAPVSCGAEFPVPQCFIDVVSFNH</sequence>
<dbReference type="EMBL" id="JBBPBN010000024">
    <property type="protein sequence ID" value="KAK9009320.1"/>
    <property type="molecule type" value="Genomic_DNA"/>
</dbReference>
<dbReference type="Gene3D" id="3.10.580.10">
    <property type="entry name" value="CBS-domain"/>
    <property type="match status" value="1"/>
</dbReference>
<comment type="caution">
    <text evidence="5">The sequence shown here is derived from an EMBL/GenBank/DDBJ whole genome shotgun (WGS) entry which is preliminary data.</text>
</comment>
<proteinExistence type="inferred from homology"/>
<keyword evidence="2" id="KW-0806">Transcription termination</keyword>
<dbReference type="Gene3D" id="1.25.70.10">
    <property type="entry name" value="Transcription termination factor 3, mitochondrial"/>
    <property type="match status" value="1"/>
</dbReference>
<keyword evidence="6" id="KW-1185">Reference proteome</keyword>
<dbReference type="Pfam" id="PF02536">
    <property type="entry name" value="mTERF"/>
    <property type="match status" value="1"/>
</dbReference>
<keyword evidence="4" id="KW-0732">Signal</keyword>
<comment type="similarity">
    <text evidence="1">Belongs to the mTERF family.</text>
</comment>
<evidence type="ECO:0000256" key="3">
    <source>
        <dbReference type="ARBA" id="ARBA00022946"/>
    </source>
</evidence>
<evidence type="ECO:0000256" key="2">
    <source>
        <dbReference type="ARBA" id="ARBA00022472"/>
    </source>
</evidence>
<feature type="signal peptide" evidence="4">
    <location>
        <begin position="1"/>
        <end position="19"/>
    </location>
</feature>
<evidence type="ECO:0000313" key="6">
    <source>
        <dbReference type="Proteomes" id="UP001396334"/>
    </source>
</evidence>
<keyword evidence="3" id="KW-0809">Transit peptide</keyword>
<keyword evidence="2" id="KW-0805">Transcription regulation</keyword>
<protein>
    <submittedName>
        <fullName evidence="5">Uncharacterized protein</fullName>
    </submittedName>
</protein>
<evidence type="ECO:0000313" key="5">
    <source>
        <dbReference type="EMBL" id="KAK9009320.1"/>
    </source>
</evidence>